<gene>
    <name evidence="1" type="ORF">SAMN04487860_10888</name>
</gene>
<protein>
    <submittedName>
        <fullName evidence="1">Uncharacterized protein</fullName>
    </submittedName>
</protein>
<sequence length="63" mass="7446">MKLENLPPVYKAYSEEYPDLTVCRVVLQEKDLYHVIHKNRMMQCGSLSKTVNFQRNGYHLTKS</sequence>
<organism evidence="1 2">
    <name type="scientific">Ruminococcus flavefaciens</name>
    <dbReference type="NCBI Taxonomy" id="1265"/>
    <lineage>
        <taxon>Bacteria</taxon>
        <taxon>Bacillati</taxon>
        <taxon>Bacillota</taxon>
        <taxon>Clostridia</taxon>
        <taxon>Eubacteriales</taxon>
        <taxon>Oscillospiraceae</taxon>
        <taxon>Ruminococcus</taxon>
    </lineage>
</organism>
<name>A0A1M7KEJ3_RUMFL</name>
<evidence type="ECO:0000313" key="1">
    <source>
        <dbReference type="EMBL" id="SHM63712.1"/>
    </source>
</evidence>
<dbReference type="EMBL" id="FRCT01000008">
    <property type="protein sequence ID" value="SHM63712.1"/>
    <property type="molecule type" value="Genomic_DNA"/>
</dbReference>
<dbReference type="RefSeq" id="WP_072951116.1">
    <property type="nucleotide sequence ID" value="NZ_FRCT01000008.1"/>
</dbReference>
<dbReference type="Proteomes" id="UP000184394">
    <property type="component" value="Unassembled WGS sequence"/>
</dbReference>
<dbReference type="AlphaFoldDB" id="A0A1M7KEJ3"/>
<proteinExistence type="predicted"/>
<accession>A0A1M7KEJ3</accession>
<evidence type="ECO:0000313" key="2">
    <source>
        <dbReference type="Proteomes" id="UP000184394"/>
    </source>
</evidence>
<reference evidence="1 2" key="1">
    <citation type="submission" date="2016-11" db="EMBL/GenBank/DDBJ databases">
        <authorList>
            <person name="Jaros S."/>
            <person name="Januszkiewicz K."/>
            <person name="Wedrychowicz H."/>
        </authorList>
    </citation>
    <scope>NUCLEOTIDE SEQUENCE [LARGE SCALE GENOMIC DNA]</scope>
    <source>
        <strain evidence="1 2">Y1</strain>
    </source>
</reference>